<comment type="caution">
    <text evidence="5">The sequence shown here is derived from an EMBL/GenBank/DDBJ whole genome shotgun (WGS) entry which is preliminary data.</text>
</comment>
<organism evidence="5 6">
    <name type="scientific">Halteria grandinella</name>
    <dbReference type="NCBI Taxonomy" id="5974"/>
    <lineage>
        <taxon>Eukaryota</taxon>
        <taxon>Sar</taxon>
        <taxon>Alveolata</taxon>
        <taxon>Ciliophora</taxon>
        <taxon>Intramacronucleata</taxon>
        <taxon>Spirotrichea</taxon>
        <taxon>Stichotrichia</taxon>
        <taxon>Sporadotrichida</taxon>
        <taxon>Halteriidae</taxon>
        <taxon>Halteria</taxon>
    </lineage>
</organism>
<dbReference type="Gene3D" id="1.25.40.20">
    <property type="entry name" value="Ankyrin repeat-containing domain"/>
    <property type="match status" value="2"/>
</dbReference>
<dbReference type="InterPro" id="IPR050776">
    <property type="entry name" value="Ank_Repeat/CDKN_Inhibitor"/>
</dbReference>
<feature type="repeat" description="ANK" evidence="3">
    <location>
        <begin position="48"/>
        <end position="83"/>
    </location>
</feature>
<dbReference type="AlphaFoldDB" id="A0A8J8NX23"/>
<dbReference type="PANTHER" id="PTHR24201">
    <property type="entry name" value="ANK_REP_REGION DOMAIN-CONTAINING PROTEIN"/>
    <property type="match status" value="1"/>
</dbReference>
<evidence type="ECO:0008006" key="7">
    <source>
        <dbReference type="Google" id="ProtNLM"/>
    </source>
</evidence>
<keyword evidence="2 3" id="KW-0040">ANK repeat</keyword>
<evidence type="ECO:0000256" key="1">
    <source>
        <dbReference type="ARBA" id="ARBA00022737"/>
    </source>
</evidence>
<keyword evidence="4" id="KW-1133">Transmembrane helix</keyword>
<evidence type="ECO:0000313" key="5">
    <source>
        <dbReference type="EMBL" id="TNV83431.1"/>
    </source>
</evidence>
<protein>
    <recommendedName>
        <fullName evidence="7">Ankyrin repeat domain-containing protein</fullName>
    </recommendedName>
</protein>
<dbReference type="Proteomes" id="UP000785679">
    <property type="component" value="Unassembled WGS sequence"/>
</dbReference>
<dbReference type="PANTHER" id="PTHR24201:SF15">
    <property type="entry name" value="ANKYRIN REPEAT DOMAIN-CONTAINING PROTEIN 66"/>
    <property type="match status" value="1"/>
</dbReference>
<feature type="transmembrane region" description="Helical" evidence="4">
    <location>
        <begin position="244"/>
        <end position="265"/>
    </location>
</feature>
<keyword evidence="6" id="KW-1185">Reference proteome</keyword>
<keyword evidence="4" id="KW-0472">Membrane</keyword>
<dbReference type="Pfam" id="PF12796">
    <property type="entry name" value="Ank_2"/>
    <property type="match status" value="1"/>
</dbReference>
<feature type="repeat" description="ANK" evidence="3">
    <location>
        <begin position="84"/>
        <end position="116"/>
    </location>
</feature>
<dbReference type="SUPFAM" id="SSF48403">
    <property type="entry name" value="Ankyrin repeat"/>
    <property type="match status" value="1"/>
</dbReference>
<dbReference type="PROSITE" id="PS50088">
    <property type="entry name" value="ANK_REPEAT"/>
    <property type="match status" value="3"/>
</dbReference>
<keyword evidence="4" id="KW-0812">Transmembrane</keyword>
<keyword evidence="1" id="KW-0677">Repeat</keyword>
<dbReference type="SMART" id="SM00248">
    <property type="entry name" value="ANK"/>
    <property type="match status" value="5"/>
</dbReference>
<dbReference type="InterPro" id="IPR002110">
    <property type="entry name" value="Ankyrin_rpt"/>
</dbReference>
<evidence type="ECO:0000256" key="3">
    <source>
        <dbReference type="PROSITE-ProRule" id="PRU00023"/>
    </source>
</evidence>
<name>A0A8J8NX23_HALGN</name>
<sequence>MTMPIQDGRNILHIICASGYTKYAHLLLTAASNKGLLLDLLDSREQLQLQTPLFFAIRSAPNGFPEIIQLLIKQGCNVNLRDNLGRSAVHYAAEQGQDDTLQLLIQSGAEVNYQDSEGGVTPLHMAIMNGQFNAVSILCQEGKAKVELKDKKGDSLLHYAAVTQGNASLYIRYLIEKQNASAFLTNNEGLTPRGLAEKTDRQKFHRVIKNLKKYEGLELSKKEPEIVERHVTVYQYENDIQTKLLNNLPISVVISVAIGYLLFYLTN</sequence>
<accession>A0A8J8NX23</accession>
<feature type="repeat" description="ANK" evidence="3">
    <location>
        <begin position="118"/>
        <end position="142"/>
    </location>
</feature>
<proteinExistence type="predicted"/>
<dbReference type="EMBL" id="RRYP01003846">
    <property type="protein sequence ID" value="TNV83431.1"/>
    <property type="molecule type" value="Genomic_DNA"/>
</dbReference>
<dbReference type="PROSITE" id="PS50297">
    <property type="entry name" value="ANK_REP_REGION"/>
    <property type="match status" value="2"/>
</dbReference>
<dbReference type="InterPro" id="IPR036770">
    <property type="entry name" value="Ankyrin_rpt-contain_sf"/>
</dbReference>
<gene>
    <name evidence="5" type="ORF">FGO68_gene3086</name>
</gene>
<evidence type="ECO:0000256" key="2">
    <source>
        <dbReference type="ARBA" id="ARBA00023043"/>
    </source>
</evidence>
<evidence type="ECO:0000313" key="6">
    <source>
        <dbReference type="Proteomes" id="UP000785679"/>
    </source>
</evidence>
<evidence type="ECO:0000256" key="4">
    <source>
        <dbReference type="SAM" id="Phobius"/>
    </source>
</evidence>
<dbReference type="OrthoDB" id="408027at2759"/>
<reference evidence="5" key="1">
    <citation type="submission" date="2019-06" db="EMBL/GenBank/DDBJ databases">
        <authorList>
            <person name="Zheng W."/>
        </authorList>
    </citation>
    <scope>NUCLEOTIDE SEQUENCE</scope>
    <source>
        <strain evidence="5">QDHG01</strain>
    </source>
</reference>